<keyword evidence="5 12" id="KW-0597">Phosphoprotein</keyword>
<dbReference type="EMBL" id="BOMM01000067">
    <property type="protein sequence ID" value="GIE15489.1"/>
    <property type="molecule type" value="Genomic_DNA"/>
</dbReference>
<dbReference type="Pfam" id="PF00512">
    <property type="entry name" value="HisKA"/>
    <property type="match status" value="1"/>
</dbReference>
<dbReference type="SUPFAM" id="SSF55874">
    <property type="entry name" value="ATPase domain of HSP90 chaperone/DNA topoisomerase II/histidine kinase"/>
    <property type="match status" value="1"/>
</dbReference>
<keyword evidence="4" id="KW-1003">Cell membrane</keyword>
<dbReference type="SUPFAM" id="SSF55785">
    <property type="entry name" value="PYP-like sensor domain (PAS domain)"/>
    <property type="match status" value="1"/>
</dbReference>
<dbReference type="EC" id="2.7.13.3" evidence="3"/>
<sequence>MNDHAGGPLVAIHEYPTLFRQSPTLMLVLDPDLNIVEATNAYLDATLTTRAQAIGRLIFDVFPDNPEDPQATGVANLRASLERVLRHRSPDTMAVQRYDVRRPNDHGQPEFETRYWSPRNVPVFDPSGQIIYILHRAEDVTDFVKTPPEAPQSPVAAPGAPSVDLLHAELVRRTQELQASNQALRDADNAKTEFLSRASHELRTPMNSVLGFAHLLTIQNLDQPYHDWVVMILKAGRHLLALLDDILDISRIESGHLTVSTQNVPVVSILGDSADLVRTLAQDHDVTMRLPPGSDQTRVTADPNRLRQVLTNLLSNAVKYNRPGGTVTVDLSSTPGGSVRLTVTDTGRGITPDGLRKLFNPFERLDAQKQGIEGTGLGLALSRHLVEVMNGTIMATSTPGTGSSFTVSLPAATDTAGVQDPAAADPRPPVKREYRETRQVLYVEDVTDNVILVEQALRQRPSITLTPAGLGTTALRQAYAELPDLILLDLHLPDIAGEEVMRRLRTESGTRQIPIVILTADATRNTSQRLLDAGADALLTKPVDIPLLLTTLDQFLDN</sequence>
<evidence type="ECO:0000259" key="14">
    <source>
        <dbReference type="PROSITE" id="PS50110"/>
    </source>
</evidence>
<dbReference type="PROSITE" id="PS50110">
    <property type="entry name" value="RESPONSE_REGULATORY"/>
    <property type="match status" value="1"/>
</dbReference>
<dbReference type="RefSeq" id="WP_275407538.1">
    <property type="nucleotide sequence ID" value="NZ_BAAABP010000019.1"/>
</dbReference>
<dbReference type="Pfam" id="PF08448">
    <property type="entry name" value="PAS_4"/>
    <property type="match status" value="1"/>
</dbReference>
<dbReference type="InterPro" id="IPR001789">
    <property type="entry name" value="Sig_transdc_resp-reg_receiver"/>
</dbReference>
<dbReference type="Gene3D" id="3.40.50.2300">
    <property type="match status" value="1"/>
</dbReference>
<dbReference type="InterPro" id="IPR035965">
    <property type="entry name" value="PAS-like_dom_sf"/>
</dbReference>
<evidence type="ECO:0000256" key="8">
    <source>
        <dbReference type="ARBA" id="ARBA00022777"/>
    </source>
</evidence>
<evidence type="ECO:0000256" key="2">
    <source>
        <dbReference type="ARBA" id="ARBA00004236"/>
    </source>
</evidence>
<name>A0A919JA55_9ACTN</name>
<comment type="caution">
    <text evidence="15">The sequence shown here is derived from an EMBL/GenBank/DDBJ whole genome shotgun (WGS) entry which is preliminary data.</text>
</comment>
<dbReference type="InterPro" id="IPR003661">
    <property type="entry name" value="HisK_dim/P_dom"/>
</dbReference>
<keyword evidence="9" id="KW-0067">ATP-binding</keyword>
<evidence type="ECO:0000256" key="4">
    <source>
        <dbReference type="ARBA" id="ARBA00022475"/>
    </source>
</evidence>
<dbReference type="PANTHER" id="PTHR43047">
    <property type="entry name" value="TWO-COMPONENT HISTIDINE PROTEIN KINASE"/>
    <property type="match status" value="1"/>
</dbReference>
<dbReference type="SUPFAM" id="SSF52172">
    <property type="entry name" value="CheY-like"/>
    <property type="match status" value="1"/>
</dbReference>
<feature type="domain" description="Response regulatory" evidence="14">
    <location>
        <begin position="439"/>
        <end position="556"/>
    </location>
</feature>
<evidence type="ECO:0000259" key="13">
    <source>
        <dbReference type="PROSITE" id="PS50109"/>
    </source>
</evidence>
<evidence type="ECO:0000256" key="9">
    <source>
        <dbReference type="ARBA" id="ARBA00022840"/>
    </source>
</evidence>
<organism evidence="15 16">
    <name type="scientific">Paractinoplanes ferrugineus</name>
    <dbReference type="NCBI Taxonomy" id="113564"/>
    <lineage>
        <taxon>Bacteria</taxon>
        <taxon>Bacillati</taxon>
        <taxon>Actinomycetota</taxon>
        <taxon>Actinomycetes</taxon>
        <taxon>Micromonosporales</taxon>
        <taxon>Micromonosporaceae</taxon>
        <taxon>Paractinoplanes</taxon>
    </lineage>
</organism>
<dbReference type="GO" id="GO:0009927">
    <property type="term" value="F:histidine phosphotransfer kinase activity"/>
    <property type="evidence" value="ECO:0007669"/>
    <property type="project" value="TreeGrafter"/>
</dbReference>
<dbReference type="Pfam" id="PF00072">
    <property type="entry name" value="Response_reg"/>
    <property type="match status" value="1"/>
</dbReference>
<evidence type="ECO:0000256" key="10">
    <source>
        <dbReference type="ARBA" id="ARBA00023012"/>
    </source>
</evidence>
<dbReference type="Pfam" id="PF02518">
    <property type="entry name" value="HATPase_c"/>
    <property type="match status" value="1"/>
</dbReference>
<dbReference type="PROSITE" id="PS50109">
    <property type="entry name" value="HIS_KIN"/>
    <property type="match status" value="1"/>
</dbReference>
<keyword evidence="10" id="KW-0902">Two-component regulatory system</keyword>
<gene>
    <name evidence="15" type="ORF">Afe05nite_73290</name>
</gene>
<dbReference type="InterPro" id="IPR036890">
    <property type="entry name" value="HATPase_C_sf"/>
</dbReference>
<dbReference type="InterPro" id="IPR005467">
    <property type="entry name" value="His_kinase_dom"/>
</dbReference>
<dbReference type="CDD" id="cd00130">
    <property type="entry name" value="PAS"/>
    <property type="match status" value="1"/>
</dbReference>
<dbReference type="Gene3D" id="3.30.450.20">
    <property type="entry name" value="PAS domain"/>
    <property type="match status" value="1"/>
</dbReference>
<dbReference type="GO" id="GO:0000155">
    <property type="term" value="F:phosphorelay sensor kinase activity"/>
    <property type="evidence" value="ECO:0007669"/>
    <property type="project" value="InterPro"/>
</dbReference>
<dbReference type="InterPro" id="IPR004358">
    <property type="entry name" value="Sig_transdc_His_kin-like_C"/>
</dbReference>
<dbReference type="Gene3D" id="1.10.287.130">
    <property type="match status" value="1"/>
</dbReference>
<keyword evidence="16" id="KW-1185">Reference proteome</keyword>
<dbReference type="AlphaFoldDB" id="A0A919JA55"/>
<evidence type="ECO:0000313" key="15">
    <source>
        <dbReference type="EMBL" id="GIE15489.1"/>
    </source>
</evidence>
<evidence type="ECO:0000313" key="16">
    <source>
        <dbReference type="Proteomes" id="UP000598174"/>
    </source>
</evidence>
<dbReference type="SUPFAM" id="SSF47384">
    <property type="entry name" value="Homodimeric domain of signal transducing histidine kinase"/>
    <property type="match status" value="1"/>
</dbReference>
<dbReference type="InterPro" id="IPR000014">
    <property type="entry name" value="PAS"/>
</dbReference>
<evidence type="ECO:0000256" key="12">
    <source>
        <dbReference type="PROSITE-ProRule" id="PRU00169"/>
    </source>
</evidence>
<keyword evidence="11" id="KW-0472">Membrane</keyword>
<dbReference type="InterPro" id="IPR003594">
    <property type="entry name" value="HATPase_dom"/>
</dbReference>
<dbReference type="GO" id="GO:0005886">
    <property type="term" value="C:plasma membrane"/>
    <property type="evidence" value="ECO:0007669"/>
    <property type="project" value="UniProtKB-SubCell"/>
</dbReference>
<accession>A0A919JA55</accession>
<reference evidence="15" key="1">
    <citation type="submission" date="2021-01" db="EMBL/GenBank/DDBJ databases">
        <title>Whole genome shotgun sequence of Actinoplanes ferrugineus NBRC 15555.</title>
        <authorList>
            <person name="Komaki H."/>
            <person name="Tamura T."/>
        </authorList>
    </citation>
    <scope>NUCLEOTIDE SEQUENCE</scope>
    <source>
        <strain evidence="15">NBRC 15555</strain>
    </source>
</reference>
<evidence type="ECO:0000256" key="6">
    <source>
        <dbReference type="ARBA" id="ARBA00022679"/>
    </source>
</evidence>
<evidence type="ECO:0000256" key="1">
    <source>
        <dbReference type="ARBA" id="ARBA00000085"/>
    </source>
</evidence>
<protein>
    <recommendedName>
        <fullName evidence="3">histidine kinase</fullName>
        <ecNumber evidence="3">2.7.13.3</ecNumber>
    </recommendedName>
</protein>
<keyword evidence="6" id="KW-0808">Transferase</keyword>
<dbReference type="SMART" id="SM00387">
    <property type="entry name" value="HATPase_c"/>
    <property type="match status" value="1"/>
</dbReference>
<comment type="subcellular location">
    <subcellularLocation>
        <location evidence="2">Cell membrane</location>
    </subcellularLocation>
</comment>
<comment type="catalytic activity">
    <reaction evidence="1">
        <text>ATP + protein L-histidine = ADP + protein N-phospho-L-histidine.</text>
        <dbReference type="EC" id="2.7.13.3"/>
    </reaction>
</comment>
<evidence type="ECO:0000256" key="11">
    <source>
        <dbReference type="ARBA" id="ARBA00023136"/>
    </source>
</evidence>
<dbReference type="SMART" id="SM00388">
    <property type="entry name" value="HisKA"/>
    <property type="match status" value="1"/>
</dbReference>
<dbReference type="InterPro" id="IPR011006">
    <property type="entry name" value="CheY-like_superfamily"/>
</dbReference>
<dbReference type="InterPro" id="IPR036097">
    <property type="entry name" value="HisK_dim/P_sf"/>
</dbReference>
<proteinExistence type="predicted"/>
<keyword evidence="7" id="KW-0547">Nucleotide-binding</keyword>
<dbReference type="CDD" id="cd00082">
    <property type="entry name" value="HisKA"/>
    <property type="match status" value="1"/>
</dbReference>
<dbReference type="FunFam" id="3.30.565.10:FF:000023">
    <property type="entry name" value="PAS domain-containing sensor histidine kinase"/>
    <property type="match status" value="1"/>
</dbReference>
<dbReference type="GO" id="GO:0005524">
    <property type="term" value="F:ATP binding"/>
    <property type="evidence" value="ECO:0007669"/>
    <property type="project" value="UniProtKB-KW"/>
</dbReference>
<evidence type="ECO:0000256" key="5">
    <source>
        <dbReference type="ARBA" id="ARBA00022553"/>
    </source>
</evidence>
<evidence type="ECO:0000256" key="7">
    <source>
        <dbReference type="ARBA" id="ARBA00022741"/>
    </source>
</evidence>
<dbReference type="SMART" id="SM00448">
    <property type="entry name" value="REC"/>
    <property type="match status" value="1"/>
</dbReference>
<feature type="modified residue" description="4-aspartylphosphate" evidence="12">
    <location>
        <position position="489"/>
    </location>
</feature>
<dbReference type="PRINTS" id="PR00344">
    <property type="entry name" value="BCTRLSENSOR"/>
</dbReference>
<dbReference type="InterPro" id="IPR013656">
    <property type="entry name" value="PAS_4"/>
</dbReference>
<dbReference type="Gene3D" id="3.30.565.10">
    <property type="entry name" value="Histidine kinase-like ATPase, C-terminal domain"/>
    <property type="match status" value="1"/>
</dbReference>
<dbReference type="Proteomes" id="UP000598174">
    <property type="component" value="Unassembled WGS sequence"/>
</dbReference>
<evidence type="ECO:0000256" key="3">
    <source>
        <dbReference type="ARBA" id="ARBA00012438"/>
    </source>
</evidence>
<dbReference type="PANTHER" id="PTHR43047:SF72">
    <property type="entry name" value="OSMOSENSING HISTIDINE PROTEIN KINASE SLN1"/>
    <property type="match status" value="1"/>
</dbReference>
<keyword evidence="8" id="KW-0418">Kinase</keyword>
<feature type="domain" description="Histidine kinase" evidence="13">
    <location>
        <begin position="197"/>
        <end position="413"/>
    </location>
</feature>